<evidence type="ECO:0000313" key="1">
    <source>
        <dbReference type="Proteomes" id="UP000887579"/>
    </source>
</evidence>
<evidence type="ECO:0000313" key="2">
    <source>
        <dbReference type="WBParaSite" id="ES5_v2.g15954.t1"/>
    </source>
</evidence>
<protein>
    <submittedName>
        <fullName evidence="2">NFX1-type zinc finger-containing protein 1</fullName>
    </submittedName>
</protein>
<accession>A0AC34FF88</accession>
<reference evidence="2" key="1">
    <citation type="submission" date="2022-11" db="UniProtKB">
        <authorList>
            <consortium name="WormBaseParasite"/>
        </authorList>
    </citation>
    <scope>IDENTIFICATION</scope>
</reference>
<proteinExistence type="predicted"/>
<sequence length="1284" mass="150187">MYGNHNGYSLEVVYDRIEEICDELDAESISAEKLLKFVTGVTFSNSLLHPWTEPKKLANFLRIIVAFKNNYAAAERHTLLEVFDKVLKSDLIKTAITENVTVLADSQPKDRIRAKLFHYIIEIILFGYQSHLTQIEDYELDVYKLVSTLKFKDALLDMTRDKFLQLEKIYMDLQKLKVQNAQKKAKIQFGNRKFAGNKGFPPQNYRCLSLIPSPEELNIEFEPYLRSAKIDEPYVDTEHYLDVHFRLLREDLISPLRTGIEEIKTGKARMCLYKNVKILEVALHLSSGEYIHYAKIHESQHKLCIKTLKNFSLLCLSSDKYQNEFFFASVMDREDCLLYDGKIGIKFENPYEIDMIKEYQMVESPAYFEAYRHVLTALQNIPPGEPLPFAKYLIHGQRETQRPKHSNGWNLYDFSCIFTYKAMAELATTRYSIDEIKELSIENFILNPSQFNAFTYALESEIALIQGPPGTGKSYVGLQLAKFLLNETNWQQWNRYDTPLLIVCYTNHALDQFLKGICDFADDKIVRVGSRSQDRVLIKYMMHQWRKQFSNKSHRTIIGHVKRLEAEIVKYRRHLKQLSSGLACREAMLFSSDKEFYTDDIFINWLTLWTPNSKKVYQLNVEVIRQLVCKGAKEEMAREAYASACTKKKKMDEIDDIIAVVNDLYRQIKRRNFYIGMYPCYTRNWPFIQDIDEVMKLGYSEKVAITLLQNAKMNVEIIKEECKRFPVKLPEDPFQYYDSDYEEISDDEDDLIKQAKKDEEKERLKQERKLPEEVEEFGKYIRSVPEMKEDERKEVTDIWKIPLQARWRLYQFWVSEAKVLTLGSLKEHEEHYFYYKSQVNELNKSLDKVILQNAKVIGMTTTGAAKYQSYLEELRPAIVIAEEAAEVLEAHIFTSLTSSCQHLILIGDHQQLRPNIADYKLIDYHFDVSLFEKLVQSGCSHRMLSTQHRMRPEISSMMQKHFYEDLLNSEIVLSRPHVKGLQKDVVYIQHEYPESYSEEDESRKNVYEINYSLSLAKYFLQQDYKPKQITILCTYSDQRFHLRRAAKTLFGDEKDYNKIIRIVNVDNYQGEECDIIILSLVRSKSDNNKIGYLNVKNRICVALSRARIGMYVIGNIEYLASAASSSLWSNIKETVESDGNFSEYLITKCQIHGTEQIIKHWKDFGYKCPDGGCQEKCDAVLGCGHKCSLFCHAYDMEHLKIICEQPCPKVCYHNVPCEKLCHEQCEPCELCEDGNCYDKSSDIDDLNEVLPNLEIKEERAQEEYSRNSEISFFLDGERPKFRKK</sequence>
<dbReference type="WBParaSite" id="ES5_v2.g15954.t1">
    <property type="protein sequence ID" value="ES5_v2.g15954.t1"/>
    <property type="gene ID" value="ES5_v2.g15954"/>
</dbReference>
<dbReference type="Proteomes" id="UP000887579">
    <property type="component" value="Unplaced"/>
</dbReference>
<organism evidence="1 2">
    <name type="scientific">Panagrolaimus sp. ES5</name>
    <dbReference type="NCBI Taxonomy" id="591445"/>
    <lineage>
        <taxon>Eukaryota</taxon>
        <taxon>Metazoa</taxon>
        <taxon>Ecdysozoa</taxon>
        <taxon>Nematoda</taxon>
        <taxon>Chromadorea</taxon>
        <taxon>Rhabditida</taxon>
        <taxon>Tylenchina</taxon>
        <taxon>Panagrolaimomorpha</taxon>
        <taxon>Panagrolaimoidea</taxon>
        <taxon>Panagrolaimidae</taxon>
        <taxon>Panagrolaimus</taxon>
    </lineage>
</organism>
<name>A0AC34FF88_9BILA</name>